<feature type="region of interest" description="Disordered" evidence="13">
    <location>
        <begin position="1"/>
        <end position="192"/>
    </location>
</feature>
<dbReference type="FunFam" id="1.20.120.1080:FF:000018">
    <property type="entry name" value="Pre-mRNA-splicing factor ATP-dependent RNA helicase prp16"/>
    <property type="match status" value="1"/>
</dbReference>
<evidence type="ECO:0000256" key="3">
    <source>
        <dbReference type="ARBA" id="ARBA00022664"/>
    </source>
</evidence>
<dbReference type="PANTHER" id="PTHR18934">
    <property type="entry name" value="ATP-DEPENDENT RNA HELICASE"/>
    <property type="match status" value="1"/>
</dbReference>
<dbReference type="GO" id="GO:0003723">
    <property type="term" value="F:RNA binding"/>
    <property type="evidence" value="ECO:0007669"/>
    <property type="project" value="TreeGrafter"/>
</dbReference>
<feature type="compositionally biased region" description="Basic and acidic residues" evidence="13">
    <location>
        <begin position="44"/>
        <end position="65"/>
    </location>
</feature>
<dbReference type="InterPro" id="IPR027417">
    <property type="entry name" value="P-loop_NTPase"/>
</dbReference>
<dbReference type="eggNOG" id="KOG0924">
    <property type="taxonomic scope" value="Eukaryota"/>
</dbReference>
<evidence type="ECO:0000259" key="15">
    <source>
        <dbReference type="PROSITE" id="PS51194"/>
    </source>
</evidence>
<keyword evidence="4" id="KW-0747">Spliceosome</keyword>
<keyword evidence="5" id="KW-0547">Nucleotide-binding</keyword>
<keyword evidence="9" id="KW-0508">mRNA splicing</keyword>
<organism evidence="16 17">
    <name type="scientific">Bathycoccus prasinos</name>
    <dbReference type="NCBI Taxonomy" id="41875"/>
    <lineage>
        <taxon>Eukaryota</taxon>
        <taxon>Viridiplantae</taxon>
        <taxon>Chlorophyta</taxon>
        <taxon>Mamiellophyceae</taxon>
        <taxon>Mamiellales</taxon>
        <taxon>Bathycoccaceae</taxon>
        <taxon>Bathycoccus</taxon>
    </lineage>
</organism>
<dbReference type="InterPro" id="IPR011709">
    <property type="entry name" value="DEAD-box_helicase_OB_fold"/>
</dbReference>
<dbReference type="Pfam" id="PF00271">
    <property type="entry name" value="Helicase_C"/>
    <property type="match status" value="1"/>
</dbReference>
<reference evidence="16 17" key="1">
    <citation type="submission" date="2011-10" db="EMBL/GenBank/DDBJ databases">
        <authorList>
            <person name="Genoscope - CEA"/>
        </authorList>
    </citation>
    <scope>NUCLEOTIDE SEQUENCE [LARGE SCALE GENOMIC DNA]</scope>
    <source>
        <strain evidence="16 17">RCC 1105</strain>
    </source>
</reference>
<dbReference type="InterPro" id="IPR001650">
    <property type="entry name" value="Helicase_C-like"/>
</dbReference>
<dbReference type="Gene3D" id="1.20.120.1080">
    <property type="match status" value="1"/>
</dbReference>
<dbReference type="GeneID" id="19018400"/>
<dbReference type="Pfam" id="PF21010">
    <property type="entry name" value="HA2_C"/>
    <property type="match status" value="1"/>
</dbReference>
<evidence type="ECO:0000256" key="7">
    <source>
        <dbReference type="ARBA" id="ARBA00022806"/>
    </source>
</evidence>
<dbReference type="OrthoDB" id="10253254at2759"/>
<feature type="compositionally biased region" description="Basic and acidic residues" evidence="13">
    <location>
        <begin position="25"/>
        <end position="35"/>
    </location>
</feature>
<dbReference type="Pfam" id="PF07717">
    <property type="entry name" value="OB_NTP_bind"/>
    <property type="match status" value="1"/>
</dbReference>
<dbReference type="FunFam" id="3.40.50.300:FF:000007">
    <property type="entry name" value="Pre-mRNA-splicing factor ATP-dependent RNA helicase"/>
    <property type="match status" value="1"/>
</dbReference>
<feature type="region of interest" description="Disordered" evidence="13">
    <location>
        <begin position="1146"/>
        <end position="1236"/>
    </location>
</feature>
<feature type="compositionally biased region" description="Basic and acidic residues" evidence="13">
    <location>
        <begin position="1"/>
        <end position="18"/>
    </location>
</feature>
<comment type="catalytic activity">
    <reaction evidence="12">
        <text>ATP + H2O = ADP + phosphate + H(+)</text>
        <dbReference type="Rhea" id="RHEA:13065"/>
        <dbReference type="ChEBI" id="CHEBI:15377"/>
        <dbReference type="ChEBI" id="CHEBI:15378"/>
        <dbReference type="ChEBI" id="CHEBI:30616"/>
        <dbReference type="ChEBI" id="CHEBI:43474"/>
        <dbReference type="ChEBI" id="CHEBI:456216"/>
        <dbReference type="EC" id="3.6.4.13"/>
    </reaction>
</comment>
<accession>K8EY27</accession>
<dbReference type="EMBL" id="FO082278">
    <property type="protein sequence ID" value="CCO14163.1"/>
    <property type="molecule type" value="Genomic_DNA"/>
</dbReference>
<dbReference type="GO" id="GO:0003724">
    <property type="term" value="F:RNA helicase activity"/>
    <property type="evidence" value="ECO:0007669"/>
    <property type="project" value="UniProtKB-EC"/>
</dbReference>
<evidence type="ECO:0000256" key="6">
    <source>
        <dbReference type="ARBA" id="ARBA00022801"/>
    </source>
</evidence>
<feature type="compositionally biased region" description="Acidic residues" evidence="13">
    <location>
        <begin position="109"/>
        <end position="119"/>
    </location>
</feature>
<dbReference type="SMART" id="SM00487">
    <property type="entry name" value="DEXDc"/>
    <property type="match status" value="1"/>
</dbReference>
<evidence type="ECO:0000313" key="17">
    <source>
        <dbReference type="Proteomes" id="UP000198341"/>
    </source>
</evidence>
<dbReference type="GO" id="GO:0005681">
    <property type="term" value="C:spliceosomal complex"/>
    <property type="evidence" value="ECO:0007669"/>
    <property type="project" value="UniProtKB-KW"/>
</dbReference>
<dbReference type="PANTHER" id="PTHR18934:SF91">
    <property type="entry name" value="PRE-MRNA-SPLICING FACTOR ATP-DEPENDENT RNA HELICASE PRP16"/>
    <property type="match status" value="1"/>
</dbReference>
<evidence type="ECO:0000256" key="5">
    <source>
        <dbReference type="ARBA" id="ARBA00022741"/>
    </source>
</evidence>
<feature type="region of interest" description="Disordered" evidence="13">
    <location>
        <begin position="243"/>
        <end position="296"/>
    </location>
</feature>
<sequence>MNSRGREDDKNNGEKDSSSVHWGKRRFENGEEKITQNHKRKLRKETPSYHGGVDDVTRQRIEDRKKKQPGHNRGIESLNEKRHGRGGKGEGRFDNRNRKSGGNGLRGFEDEEDDGEWEETPARRARDSGNETPSLRHLDDSNEDDDSWTNKAKMGSISQPSGGGNRRSGNSNSSHKFSMRFEADDDDDDDSVAKNVVKATPLTATPSWKSNEWMMEKITKNQNQFVKEGDKLTVVENEDSLDVLENQRMEEEAREENRLGNTNKDLDRAWYDDDEGGGGHGDAFDPFGEKTDVKSKERFERKQLEYAKRLTRADGSLMTLANSARFSQIHKDHATWEENRMLTSGVARVKEIDLMAQDEDFGEEKAILLVHDTKPPFLQGKRAFAKAQEASLPVKDQTSDMAMIARKGSNLVKEVRMKRDENKSRDRFWDVKNSKIGDITGTTNEEDKIAEEQKMKEDEEMRKRGEKNDVVGKDGEIDFKADSKFADAMKEKSEAQSDFAKSKTMKEQREFLPVYKCKADLMSVIRENQIVVVVGETGSGKTTQMTQYMHEAGYTTFGMVGCTQPRRVAAMSVAKRVSEEFGCELGREVGYAIRFEDCTSSDTIIKYMTDGVLLRETLRDSDLDEYSAIIMDEAHERSLHTDVLFGILKKVVARRRDFKLIVTSATLNASRFSDFFGNVPVFNIPGRTFPVEIMYSKTPVEDYVEGAVKQALAIHMSYPPGDILLFMTGQEEIETACYALEERIAELEADAEGQTKIPPLAVLPIYSQLPSDLQAKIFQSAEKGHRKCIVSTNIAETSLTLDGVKYVVDTGYCKLSVYNPRVGMNALQVFPCSQAAVNQRSGRAGRTGPGITYRLYTEMAYKYELLSTTVPEIQRTNLGNVVLLLKSLNIENLLDFDFMDPPPKENILNSMYQLWILGALDNVGGLTKLGSKMVEFPVDPPLAATLLKAESLGCSNEILTVISMLSVPSVFFRPKDREEESDAMREKFFVPESDHLTLLNVYQQWKTNGYRNDWCNKHYIQGKGMKKAREVRAQLADIMKSQKVQLTTCGSDWDVCRRALCASYFHQAGRLRGIGEYVNCRNGMPCHLHPSSALYGLGYTPDYVCYHEIVMTSKEYMQCVTAVEPEWLGEFGPMFYTLKKSHSSLAQSKAKQREEKEKMKMEMKQKKELENAEKRKIQEKMEAKIERESRKIVTPGGTGLRASGASSSISGGGSKFRTPSSKRPGTGGKTPRRFGL</sequence>
<dbReference type="GO" id="GO:0005524">
    <property type="term" value="F:ATP binding"/>
    <property type="evidence" value="ECO:0007669"/>
    <property type="project" value="UniProtKB-KW"/>
</dbReference>
<evidence type="ECO:0000256" key="1">
    <source>
        <dbReference type="ARBA" id="ARBA00004123"/>
    </source>
</evidence>
<feature type="compositionally biased region" description="Basic and acidic residues" evidence="13">
    <location>
        <begin position="87"/>
        <end position="97"/>
    </location>
</feature>
<dbReference type="InterPro" id="IPR011545">
    <property type="entry name" value="DEAD/DEAH_box_helicase_dom"/>
</dbReference>
<evidence type="ECO:0000256" key="13">
    <source>
        <dbReference type="SAM" id="MobiDB-lite"/>
    </source>
</evidence>
<dbReference type="PROSITE" id="PS00690">
    <property type="entry name" value="DEAH_ATP_HELICASE"/>
    <property type="match status" value="1"/>
</dbReference>
<evidence type="ECO:0000256" key="11">
    <source>
        <dbReference type="ARBA" id="ARBA00038040"/>
    </source>
</evidence>
<evidence type="ECO:0000256" key="4">
    <source>
        <dbReference type="ARBA" id="ARBA00022728"/>
    </source>
</evidence>
<dbReference type="Pfam" id="PF00270">
    <property type="entry name" value="DEAD"/>
    <property type="match status" value="1"/>
</dbReference>
<evidence type="ECO:0000256" key="10">
    <source>
        <dbReference type="ARBA" id="ARBA00023242"/>
    </source>
</evidence>
<gene>
    <name evidence="16" type="ORF">Bathy01g06650</name>
</gene>
<feature type="domain" description="Helicase ATP-binding" evidence="14">
    <location>
        <begin position="522"/>
        <end position="685"/>
    </location>
</feature>
<comment type="subcellular location">
    <subcellularLocation>
        <location evidence="1">Nucleus</location>
    </subcellularLocation>
</comment>
<dbReference type="GO" id="GO:0000398">
    <property type="term" value="P:mRNA splicing, via spliceosome"/>
    <property type="evidence" value="ECO:0007669"/>
    <property type="project" value="UniProtKB-ARBA"/>
</dbReference>
<dbReference type="SUPFAM" id="SSF52540">
    <property type="entry name" value="P-loop containing nucleoside triphosphate hydrolases"/>
    <property type="match status" value="1"/>
</dbReference>
<dbReference type="InterPro" id="IPR048333">
    <property type="entry name" value="HA2_WH"/>
</dbReference>
<dbReference type="InterPro" id="IPR002464">
    <property type="entry name" value="DNA/RNA_helicase_DEAH_CS"/>
</dbReference>
<dbReference type="SMART" id="SM00847">
    <property type="entry name" value="HA2"/>
    <property type="match status" value="1"/>
</dbReference>
<name>K8EY27_9CHLO</name>
<dbReference type="Proteomes" id="UP000198341">
    <property type="component" value="Chromosome 1"/>
</dbReference>
<keyword evidence="3" id="KW-0507">mRNA processing</keyword>
<dbReference type="RefSeq" id="XP_007515284.1">
    <property type="nucleotide sequence ID" value="XM_007515222.1"/>
</dbReference>
<keyword evidence="17" id="KW-1185">Reference proteome</keyword>
<evidence type="ECO:0000256" key="9">
    <source>
        <dbReference type="ARBA" id="ARBA00023187"/>
    </source>
</evidence>
<evidence type="ECO:0000256" key="12">
    <source>
        <dbReference type="ARBA" id="ARBA00047984"/>
    </source>
</evidence>
<feature type="compositionally biased region" description="Basic and acidic residues" evidence="13">
    <location>
        <begin position="1151"/>
        <end position="1191"/>
    </location>
</feature>
<keyword evidence="10" id="KW-0539">Nucleus</keyword>
<dbReference type="Pfam" id="PF04408">
    <property type="entry name" value="WHD_HA2"/>
    <property type="match status" value="1"/>
</dbReference>
<dbReference type="EC" id="3.6.4.13" evidence="2"/>
<evidence type="ECO:0000256" key="8">
    <source>
        <dbReference type="ARBA" id="ARBA00022840"/>
    </source>
</evidence>
<dbReference type="CDD" id="cd18791">
    <property type="entry name" value="SF2_C_RHA"/>
    <property type="match status" value="1"/>
</dbReference>
<evidence type="ECO:0000256" key="2">
    <source>
        <dbReference type="ARBA" id="ARBA00012552"/>
    </source>
</evidence>
<proteinExistence type="inferred from homology"/>
<evidence type="ECO:0000313" key="16">
    <source>
        <dbReference type="EMBL" id="CCO14163.1"/>
    </source>
</evidence>
<keyword evidence="7 16" id="KW-0347">Helicase</keyword>
<keyword evidence="6" id="KW-0378">Hydrolase</keyword>
<dbReference type="STRING" id="41875.K8EY27"/>
<dbReference type="GO" id="GO:0016787">
    <property type="term" value="F:hydrolase activity"/>
    <property type="evidence" value="ECO:0007669"/>
    <property type="project" value="UniProtKB-KW"/>
</dbReference>
<dbReference type="PROSITE" id="PS51194">
    <property type="entry name" value="HELICASE_CTER"/>
    <property type="match status" value="1"/>
</dbReference>
<keyword evidence="8" id="KW-0067">ATP-binding</keyword>
<feature type="compositionally biased region" description="Basic and acidic residues" evidence="13">
    <location>
        <begin position="120"/>
        <end position="140"/>
    </location>
</feature>
<comment type="similarity">
    <text evidence="11">Belongs to the DEAD box helicase family. DEAH subfamily. PRP16 sub-subfamily.</text>
</comment>
<dbReference type="PROSITE" id="PS51192">
    <property type="entry name" value="HELICASE_ATP_BIND_1"/>
    <property type="match status" value="1"/>
</dbReference>
<dbReference type="AlphaFoldDB" id="K8EY27"/>
<dbReference type="FunFam" id="3.40.50.300:FF:000615">
    <property type="entry name" value="pre-mRNA-splicing factor ATP-dependent RNA helicase DEAH7"/>
    <property type="match status" value="1"/>
</dbReference>
<dbReference type="KEGG" id="bpg:Bathy01g06650"/>
<feature type="domain" description="Helicase C-terminal" evidence="15">
    <location>
        <begin position="699"/>
        <end position="889"/>
    </location>
</feature>
<feature type="compositionally biased region" description="Basic and acidic residues" evidence="13">
    <location>
        <begin position="245"/>
        <end position="271"/>
    </location>
</feature>
<evidence type="ECO:0000259" key="14">
    <source>
        <dbReference type="PROSITE" id="PS51192"/>
    </source>
</evidence>
<feature type="compositionally biased region" description="Basic and acidic residues" evidence="13">
    <location>
        <begin position="287"/>
        <end position="296"/>
    </location>
</feature>
<protein>
    <recommendedName>
        <fullName evidence="2">RNA helicase</fullName>
        <ecNumber evidence="2">3.6.4.13</ecNumber>
    </recommendedName>
</protein>
<dbReference type="SMART" id="SM00490">
    <property type="entry name" value="HELICc"/>
    <property type="match status" value="1"/>
</dbReference>
<dbReference type="InterPro" id="IPR014001">
    <property type="entry name" value="Helicase_ATP-bd"/>
</dbReference>
<dbReference type="InterPro" id="IPR007502">
    <property type="entry name" value="Helicase-assoc_dom"/>
</dbReference>
<dbReference type="Gene3D" id="3.40.50.300">
    <property type="entry name" value="P-loop containing nucleotide triphosphate hydrolases"/>
    <property type="match status" value="2"/>
</dbReference>